<keyword evidence="1" id="KW-0732">Signal</keyword>
<protein>
    <recommendedName>
        <fullName evidence="4">Tetratricopeptide repeat protein</fullName>
    </recommendedName>
</protein>
<evidence type="ECO:0008006" key="4">
    <source>
        <dbReference type="Google" id="ProtNLM"/>
    </source>
</evidence>
<organism evidence="2 3">
    <name type="scientific">Engelhardtia mirabilis</name>
    <dbReference type="NCBI Taxonomy" id="2528011"/>
    <lineage>
        <taxon>Bacteria</taxon>
        <taxon>Pseudomonadati</taxon>
        <taxon>Planctomycetota</taxon>
        <taxon>Planctomycetia</taxon>
        <taxon>Planctomycetia incertae sedis</taxon>
        <taxon>Engelhardtia</taxon>
    </lineage>
</organism>
<dbReference type="SUPFAM" id="SSF48371">
    <property type="entry name" value="ARM repeat"/>
    <property type="match status" value="1"/>
</dbReference>
<feature type="signal peptide" evidence="1">
    <location>
        <begin position="1"/>
        <end position="17"/>
    </location>
</feature>
<dbReference type="Pfam" id="PF13646">
    <property type="entry name" value="HEAT_2"/>
    <property type="match status" value="1"/>
</dbReference>
<evidence type="ECO:0000256" key="1">
    <source>
        <dbReference type="SAM" id="SignalP"/>
    </source>
</evidence>
<name>A0A518BMR6_9BACT</name>
<proteinExistence type="predicted"/>
<reference evidence="2 3" key="1">
    <citation type="submission" date="2019-02" db="EMBL/GenBank/DDBJ databases">
        <title>Deep-cultivation of Planctomycetes and their phenomic and genomic characterization uncovers novel biology.</title>
        <authorList>
            <person name="Wiegand S."/>
            <person name="Jogler M."/>
            <person name="Boedeker C."/>
            <person name="Pinto D."/>
            <person name="Vollmers J."/>
            <person name="Rivas-Marin E."/>
            <person name="Kohn T."/>
            <person name="Peeters S.H."/>
            <person name="Heuer A."/>
            <person name="Rast P."/>
            <person name="Oberbeckmann S."/>
            <person name="Bunk B."/>
            <person name="Jeske O."/>
            <person name="Meyerdierks A."/>
            <person name="Storesund J.E."/>
            <person name="Kallscheuer N."/>
            <person name="Luecker S."/>
            <person name="Lage O.M."/>
            <person name="Pohl T."/>
            <person name="Merkel B.J."/>
            <person name="Hornburger P."/>
            <person name="Mueller R.-W."/>
            <person name="Bruemmer F."/>
            <person name="Labrenz M."/>
            <person name="Spormann A.M."/>
            <person name="Op den Camp H."/>
            <person name="Overmann J."/>
            <person name="Amann R."/>
            <person name="Jetten M.S.M."/>
            <person name="Mascher T."/>
            <person name="Medema M.H."/>
            <person name="Devos D.P."/>
            <person name="Kaster A.-K."/>
            <person name="Ovreas L."/>
            <person name="Rohde M."/>
            <person name="Galperin M.Y."/>
            <person name="Jogler C."/>
        </authorList>
    </citation>
    <scope>NUCLEOTIDE SEQUENCE [LARGE SCALE GENOMIC DNA]</scope>
    <source>
        <strain evidence="2 3">Pla133</strain>
    </source>
</reference>
<dbReference type="RefSeq" id="WP_145067099.1">
    <property type="nucleotide sequence ID" value="NZ_CP036287.1"/>
</dbReference>
<dbReference type="Proteomes" id="UP000316921">
    <property type="component" value="Chromosome"/>
</dbReference>
<dbReference type="InterPro" id="IPR019734">
    <property type="entry name" value="TPR_rpt"/>
</dbReference>
<dbReference type="Pfam" id="PF13181">
    <property type="entry name" value="TPR_8"/>
    <property type="match status" value="1"/>
</dbReference>
<sequence precursor="true">MGAGTFLLALLPLLAPAAARPQDAPLAADASLDSDLDRRVRAAELASPGGPIPTDRELATLAADVDPTVRVLAARAAGRVDLGARDVGPRVALLKQAAAEDPDRAVRAAAVETLGALGGPTSGGALVELLGLLDGDDLVGAAEALAETEGAAALVARAVDVDASRRLPPAALAPLLETYGRSLPDLPGAGSDPRARAPLVLGARHPDAQVRTKAVNGLDLALSRFDVAGWPPAADAFLDGLAADGYDTRGLDYRRSMLALSAGAAPERALVSADRLLQRSAAGAAFDDRIWAFYGHYLTALTQLALRDLEAVEPALDRAAGVLQELRGRRLELREKLDAPRAGLDAAAAADLVELQAAVEWLRLVVRVAAGEAEPRRLLVVASKLHGFLLDAERLQLAFDLGISAGSLDTVLDRDLAPRRTLVANPELPGWTTAELLGVLVEACGWLATVAPEELPGIAPLGDTEHWSWRADAPRRARMVALRFAELDLVGRRMAVDRANRRLWIYREERLLERLVEDENERETFAFEDYRRPSTAALDLARDLRADGDAASALTLVEGLRAALDGASLNFGPVRSDQVAALVGREIGACLTDLGQPVEAEQELTTALERIEAVENSVADRIADLAAGRDGGRVLTEPEPDLVAALEAQRDALRTLRADLLVSLAVNANVRLGQAERAVGYFERAYELQQSGFMRVLLACYRARVGRSEEARFLLEGVVPAPELYYNLACTHALLGDRDQALEFLALEFASPRLTAGALTRQRRWAAEDPDLASLRGDATFEALVAPR</sequence>
<evidence type="ECO:0000313" key="2">
    <source>
        <dbReference type="EMBL" id="QDU68247.1"/>
    </source>
</evidence>
<keyword evidence="3" id="KW-1185">Reference proteome</keyword>
<gene>
    <name evidence="2" type="ORF">Pla133_33420</name>
</gene>
<dbReference type="SUPFAM" id="SSF48452">
    <property type="entry name" value="TPR-like"/>
    <property type="match status" value="1"/>
</dbReference>
<dbReference type="Gene3D" id="1.25.40.10">
    <property type="entry name" value="Tetratricopeptide repeat domain"/>
    <property type="match status" value="1"/>
</dbReference>
<evidence type="ECO:0000313" key="3">
    <source>
        <dbReference type="Proteomes" id="UP000316921"/>
    </source>
</evidence>
<feature type="chain" id="PRO_5021928403" description="Tetratricopeptide repeat protein" evidence="1">
    <location>
        <begin position="18"/>
        <end position="788"/>
    </location>
</feature>
<dbReference type="InterPro" id="IPR011989">
    <property type="entry name" value="ARM-like"/>
</dbReference>
<dbReference type="AlphaFoldDB" id="A0A518BMR6"/>
<dbReference type="InterPro" id="IPR011990">
    <property type="entry name" value="TPR-like_helical_dom_sf"/>
</dbReference>
<dbReference type="Gene3D" id="1.25.10.10">
    <property type="entry name" value="Leucine-rich Repeat Variant"/>
    <property type="match status" value="1"/>
</dbReference>
<dbReference type="EMBL" id="CP036287">
    <property type="protein sequence ID" value="QDU68247.1"/>
    <property type="molecule type" value="Genomic_DNA"/>
</dbReference>
<dbReference type="KEGG" id="pbap:Pla133_33420"/>
<accession>A0A518BMR6</accession>
<dbReference type="InterPro" id="IPR016024">
    <property type="entry name" value="ARM-type_fold"/>
</dbReference>